<name>A0A644XCP5_9ZZZZ</name>
<dbReference type="Pfam" id="PF00465">
    <property type="entry name" value="Fe-ADH"/>
    <property type="match status" value="1"/>
</dbReference>
<feature type="domain" description="Alcohol dehydrogenase iron-type/glycerol dehydrogenase GldA" evidence="3">
    <location>
        <begin position="11"/>
        <end position="179"/>
    </location>
</feature>
<feature type="domain" description="Fe-containing alcohol dehydrogenase-like C-terminal" evidence="4">
    <location>
        <begin position="191"/>
        <end position="386"/>
    </location>
</feature>
<dbReference type="EMBL" id="VSSQ01002200">
    <property type="protein sequence ID" value="MPM13952.1"/>
    <property type="molecule type" value="Genomic_DNA"/>
</dbReference>
<organism evidence="5">
    <name type="scientific">bioreactor metagenome</name>
    <dbReference type="NCBI Taxonomy" id="1076179"/>
    <lineage>
        <taxon>unclassified sequences</taxon>
        <taxon>metagenomes</taxon>
        <taxon>ecological metagenomes</taxon>
    </lineage>
</organism>
<dbReference type="AlphaFoldDB" id="A0A644XCP5"/>
<accession>A0A644XCP5</accession>
<comment type="caution">
    <text evidence="5">The sequence shown here is derived from an EMBL/GenBank/DDBJ whole genome shotgun (WGS) entry which is preliminary data.</text>
</comment>
<dbReference type="FunFam" id="3.40.50.1970:FF:000003">
    <property type="entry name" value="Alcohol dehydrogenase, iron-containing"/>
    <property type="match status" value="1"/>
</dbReference>
<dbReference type="InterPro" id="IPR039697">
    <property type="entry name" value="Alcohol_dehydrogenase_Fe"/>
</dbReference>
<dbReference type="PANTHER" id="PTHR11496:SF102">
    <property type="entry name" value="ALCOHOL DEHYDROGENASE 4"/>
    <property type="match status" value="1"/>
</dbReference>
<dbReference type="Gene3D" id="1.20.1090.10">
    <property type="entry name" value="Dehydroquinate synthase-like - alpha domain"/>
    <property type="match status" value="1"/>
</dbReference>
<dbReference type="Gene3D" id="3.40.50.1970">
    <property type="match status" value="1"/>
</dbReference>
<dbReference type="InterPro" id="IPR001670">
    <property type="entry name" value="ADH_Fe/GldA"/>
</dbReference>
<dbReference type="EC" id="1.1.1.192" evidence="5"/>
<gene>
    <name evidence="5" type="primary">adh1_2</name>
    <name evidence="5" type="ORF">SDC9_60312</name>
</gene>
<dbReference type="GO" id="GO:0004022">
    <property type="term" value="F:alcohol dehydrogenase (NAD+) activity"/>
    <property type="evidence" value="ECO:0007669"/>
    <property type="project" value="TreeGrafter"/>
</dbReference>
<evidence type="ECO:0000256" key="1">
    <source>
        <dbReference type="ARBA" id="ARBA00007358"/>
    </source>
</evidence>
<reference evidence="5" key="1">
    <citation type="submission" date="2019-08" db="EMBL/GenBank/DDBJ databases">
        <authorList>
            <person name="Kucharzyk K."/>
            <person name="Murdoch R.W."/>
            <person name="Higgins S."/>
            <person name="Loffler F."/>
        </authorList>
    </citation>
    <scope>NUCLEOTIDE SEQUENCE</scope>
</reference>
<evidence type="ECO:0000259" key="4">
    <source>
        <dbReference type="Pfam" id="PF25137"/>
    </source>
</evidence>
<dbReference type="CDD" id="cd08551">
    <property type="entry name" value="Fe-ADH"/>
    <property type="match status" value="1"/>
</dbReference>
<dbReference type="PANTHER" id="PTHR11496">
    <property type="entry name" value="ALCOHOL DEHYDROGENASE"/>
    <property type="match status" value="1"/>
</dbReference>
<keyword evidence="2 5" id="KW-0560">Oxidoreductase</keyword>
<dbReference type="Pfam" id="PF25137">
    <property type="entry name" value="ADH_Fe_C"/>
    <property type="match status" value="1"/>
</dbReference>
<comment type="similarity">
    <text evidence="1">Belongs to the iron-containing alcohol dehydrogenase family.</text>
</comment>
<evidence type="ECO:0000313" key="5">
    <source>
        <dbReference type="EMBL" id="MPM13952.1"/>
    </source>
</evidence>
<evidence type="ECO:0000259" key="3">
    <source>
        <dbReference type="Pfam" id="PF00465"/>
    </source>
</evidence>
<protein>
    <submittedName>
        <fullName evidence="5">Long-chain-alcohol dehydrogenase 1</fullName>
        <ecNumber evidence="5">1.1.1.192</ecNumber>
    </submittedName>
</protein>
<proteinExistence type="inferred from homology"/>
<dbReference type="SUPFAM" id="SSF56796">
    <property type="entry name" value="Dehydroquinate synthase-like"/>
    <property type="match status" value="1"/>
</dbReference>
<dbReference type="GO" id="GO:0050060">
    <property type="term" value="F:long-chain-alcohol dehydrogenase activity"/>
    <property type="evidence" value="ECO:0007669"/>
    <property type="project" value="UniProtKB-EC"/>
</dbReference>
<dbReference type="GO" id="GO:0046872">
    <property type="term" value="F:metal ion binding"/>
    <property type="evidence" value="ECO:0007669"/>
    <property type="project" value="InterPro"/>
</dbReference>
<sequence length="391" mass="41551">MWEDIKFVTPDVVFGMDTVRCVGDKIKALNGKRVLIITGPSVKSSGALDKVLESVKNAGIDFDVNVQNRTTSEPTTDLAEEAAKYIVDGNFDVIVGVGGGSILDVAKMSSALTTNPGKTRDYFGPGKVKHKGRPTVMIPTTAGTGSEVTKHAIFLDQENNVKKAVASAALLPDVAIVDPVLTVSSPRNVTSASGFDAWLHAAEPFVSKNANPITDALSLKAVSVITKYLGTAWSDPNDLDARYHMSLGSLMAGMVLNNAGTSLVHALAYPIGGEYHATHGISLSVLLVPCFKAIAASKGDRLVQLAKAMGENVDGLSTREGVEVALDAMAAFMKSVDLPISLEEIGVTDRSAVERWATAGWNERRLLGRCARDLTVEDIASIYKDSFDARM</sequence>
<dbReference type="InterPro" id="IPR056798">
    <property type="entry name" value="ADH_Fe_C"/>
</dbReference>
<evidence type="ECO:0000256" key="2">
    <source>
        <dbReference type="ARBA" id="ARBA00023002"/>
    </source>
</evidence>